<evidence type="ECO:0000256" key="4">
    <source>
        <dbReference type="ARBA" id="ARBA00022670"/>
    </source>
</evidence>
<dbReference type="Gene3D" id="2.40.10.10">
    <property type="entry name" value="Trypsin-like serine proteases"/>
    <property type="match status" value="2"/>
</dbReference>
<dbReference type="Pfam" id="PF00089">
    <property type="entry name" value="Trypsin"/>
    <property type="match status" value="1"/>
</dbReference>
<dbReference type="InterPro" id="IPR050430">
    <property type="entry name" value="Peptidase_S1"/>
</dbReference>
<keyword evidence="6 8" id="KW-0720">Serine protease</keyword>
<evidence type="ECO:0000256" key="7">
    <source>
        <dbReference type="ARBA" id="ARBA00023157"/>
    </source>
</evidence>
<dbReference type="InterPro" id="IPR043504">
    <property type="entry name" value="Peptidase_S1_PA_chymotrypsin"/>
</dbReference>
<evidence type="ECO:0000256" key="9">
    <source>
        <dbReference type="SAM" id="SignalP"/>
    </source>
</evidence>
<dbReference type="AlphaFoldDB" id="D0EL77"/>
<dbReference type="InterPro" id="IPR018114">
    <property type="entry name" value="TRYPSIN_HIS"/>
</dbReference>
<dbReference type="OrthoDB" id="60866at2759"/>
<feature type="chain" id="PRO_5003007690" evidence="9">
    <location>
        <begin position="17"/>
        <end position="239"/>
    </location>
</feature>
<dbReference type="GO" id="GO:0004252">
    <property type="term" value="F:serine-type endopeptidase activity"/>
    <property type="evidence" value="ECO:0007669"/>
    <property type="project" value="InterPro"/>
</dbReference>
<dbReference type="SUPFAM" id="SSF50494">
    <property type="entry name" value="Trypsin-like serine proteases"/>
    <property type="match status" value="1"/>
</dbReference>
<comment type="similarity">
    <text evidence="2">Belongs to the peptidase S1 family.</text>
</comment>
<feature type="domain" description="Peptidase S1" evidence="10">
    <location>
        <begin position="22"/>
        <end position="236"/>
    </location>
</feature>
<dbReference type="CDD" id="cd00190">
    <property type="entry name" value="Tryp_SPc"/>
    <property type="match status" value="1"/>
</dbReference>
<evidence type="ECO:0000256" key="1">
    <source>
        <dbReference type="ARBA" id="ARBA00004613"/>
    </source>
</evidence>
<evidence type="ECO:0000313" key="11">
    <source>
        <dbReference type="EMBL" id="ACX31150.1"/>
    </source>
</evidence>
<proteinExistence type="evidence at transcript level"/>
<dbReference type="KEGG" id="cfel:113364148"/>
<dbReference type="InterPro" id="IPR001254">
    <property type="entry name" value="Trypsin_dom"/>
</dbReference>
<dbReference type="InterPro" id="IPR009003">
    <property type="entry name" value="Peptidase_S1_PA"/>
</dbReference>
<dbReference type="GO" id="GO:0016485">
    <property type="term" value="P:protein processing"/>
    <property type="evidence" value="ECO:0007669"/>
    <property type="project" value="UniProtKB-ARBA"/>
</dbReference>
<keyword evidence="4 8" id="KW-0645">Protease</keyword>
<dbReference type="InterPro" id="IPR033116">
    <property type="entry name" value="TRYPSIN_SER"/>
</dbReference>
<evidence type="ECO:0000256" key="2">
    <source>
        <dbReference type="ARBA" id="ARBA00007664"/>
    </source>
</evidence>
<keyword evidence="9" id="KW-0732">Signal</keyword>
<dbReference type="MEROPS" id="S01.166"/>
<evidence type="ECO:0000256" key="3">
    <source>
        <dbReference type="ARBA" id="ARBA00022525"/>
    </source>
</evidence>
<name>D0EL77_CTEFE</name>
<dbReference type="PANTHER" id="PTHR24276">
    <property type="entry name" value="POLYSERASE-RELATED"/>
    <property type="match status" value="1"/>
</dbReference>
<keyword evidence="5 8" id="KW-0378">Hydrolase</keyword>
<dbReference type="EMBL" id="GQ851942">
    <property type="protein sequence ID" value="ACX31150.1"/>
    <property type="molecule type" value="mRNA"/>
</dbReference>
<dbReference type="GO" id="GO:0005576">
    <property type="term" value="C:extracellular region"/>
    <property type="evidence" value="ECO:0007669"/>
    <property type="project" value="UniProtKB-SubCell"/>
</dbReference>
<dbReference type="PANTHER" id="PTHR24276:SF98">
    <property type="entry name" value="FI18310P1-RELATED"/>
    <property type="match status" value="1"/>
</dbReference>
<dbReference type="FunFam" id="2.40.10.10:FF:000047">
    <property type="entry name" value="Trypsin eta"/>
    <property type="match status" value="1"/>
</dbReference>
<reference evidence="11" key="1">
    <citation type="journal article" date="2009" name="Insect Mol. Biol.">
        <title>Analysis of Rickettsia typhi-infected and uninfected cat flea (Ctenocephalides felis) midgut cDNA libraries: deciphering molecular pathways involved in host response to R. typhi infection.</title>
        <authorList>
            <person name="Dreher-Lesnick S.M."/>
            <person name="Ceraul S.M."/>
            <person name="Lesnick S.C."/>
            <person name="Gillespie J.J."/>
            <person name="Anderson J.M."/>
            <person name="Jochim R.C."/>
            <person name="Valenzuela J.G."/>
            <person name="Azad A.F."/>
        </authorList>
    </citation>
    <scope>NUCLEOTIDE SEQUENCE</scope>
    <source>
        <tissue evidence="11">Midgut</tissue>
    </source>
</reference>
<dbReference type="GeneID" id="113364148"/>
<dbReference type="PROSITE" id="PS50240">
    <property type="entry name" value="TRYPSIN_DOM"/>
    <property type="match status" value="1"/>
</dbReference>
<dbReference type="InterPro" id="IPR001314">
    <property type="entry name" value="Peptidase_S1A"/>
</dbReference>
<accession>D0EL77</accession>
<dbReference type="RefSeq" id="XP_026462413.1">
    <property type="nucleotide sequence ID" value="XM_026606628.1"/>
</dbReference>
<dbReference type="RefSeq" id="XP_026462414.1">
    <property type="nucleotide sequence ID" value="XM_026606629.1"/>
</dbReference>
<comment type="subcellular location">
    <subcellularLocation>
        <location evidence="1">Secreted</location>
    </subcellularLocation>
</comment>
<evidence type="ECO:0000256" key="8">
    <source>
        <dbReference type="RuleBase" id="RU363034"/>
    </source>
</evidence>
<evidence type="ECO:0000259" key="10">
    <source>
        <dbReference type="PROSITE" id="PS50240"/>
    </source>
</evidence>
<protein>
    <submittedName>
        <fullName evidence="11">Chymotrypsin</fullName>
    </submittedName>
</protein>
<feature type="signal peptide" evidence="9">
    <location>
        <begin position="1"/>
        <end position="16"/>
    </location>
</feature>
<dbReference type="PROSITE" id="PS00135">
    <property type="entry name" value="TRYPSIN_SER"/>
    <property type="match status" value="1"/>
</dbReference>
<dbReference type="PROSITE" id="PS00134">
    <property type="entry name" value="TRYPSIN_HIS"/>
    <property type="match status" value="1"/>
</dbReference>
<keyword evidence="3" id="KW-0964">Secreted</keyword>
<organism evidence="11">
    <name type="scientific">Ctenocephalides felis</name>
    <name type="common">Cat flea</name>
    <dbReference type="NCBI Taxonomy" id="7515"/>
    <lineage>
        <taxon>Eukaryota</taxon>
        <taxon>Metazoa</taxon>
        <taxon>Ecdysozoa</taxon>
        <taxon>Arthropoda</taxon>
        <taxon>Hexapoda</taxon>
        <taxon>Insecta</taxon>
        <taxon>Pterygota</taxon>
        <taxon>Neoptera</taxon>
        <taxon>Endopterygota</taxon>
        <taxon>Siphonaptera</taxon>
        <taxon>Pulicidae</taxon>
        <taxon>Archaeopsyllinae</taxon>
        <taxon>Ctenocephalides</taxon>
    </lineage>
</organism>
<keyword evidence="7" id="KW-1015">Disulfide bond</keyword>
<sequence length="239" mass="26406">MKTFIVLLATICFVSANPAGRIVGGENADDASAPYQVSLQFKNFHFCGGSILNKYWIITAAHCMGRRFEVVVGINRLDQEGYRYQVAEIVTLPFDSETNNYDLALVKVKKPIKFNYRVQPIPLGEEYVEGGEEARLTGWGRLGADDPAPNELQELNTFTISHKICKKAHQHVVYPSQICAFVEKGKGACMGDSGGPLVVNGELHGVVSWGIPCALGKPDVFTRVSHYAEWIKEKIADDE</sequence>
<dbReference type="SMART" id="SM00020">
    <property type="entry name" value="Tryp_SPc"/>
    <property type="match status" value="1"/>
</dbReference>
<evidence type="ECO:0000256" key="5">
    <source>
        <dbReference type="ARBA" id="ARBA00022801"/>
    </source>
</evidence>
<evidence type="ECO:0000256" key="6">
    <source>
        <dbReference type="ARBA" id="ARBA00022825"/>
    </source>
</evidence>
<dbReference type="PRINTS" id="PR00722">
    <property type="entry name" value="CHYMOTRYPSIN"/>
</dbReference>